<evidence type="ECO:0000256" key="4">
    <source>
        <dbReference type="ARBA" id="ARBA00023043"/>
    </source>
</evidence>
<dbReference type="OrthoDB" id="3241983at2759"/>
<feature type="compositionally biased region" description="Basic and acidic residues" evidence="6">
    <location>
        <begin position="82"/>
        <end position="103"/>
    </location>
</feature>
<feature type="compositionally biased region" description="Acidic residues" evidence="6">
    <location>
        <begin position="71"/>
        <end position="81"/>
    </location>
</feature>
<dbReference type="AlphaFoldDB" id="A0A9P6C1A6"/>
<gene>
    <name evidence="7" type="ORF">P691DRAFT_805744</name>
</gene>
<keyword evidence="5" id="KW-0539">Nucleus</keyword>
<evidence type="ECO:0000313" key="8">
    <source>
        <dbReference type="Proteomes" id="UP000807342"/>
    </source>
</evidence>
<dbReference type="InterPro" id="IPR038753">
    <property type="entry name" value="NFKBIL1"/>
</dbReference>
<dbReference type="GO" id="GO:0005634">
    <property type="term" value="C:nucleus"/>
    <property type="evidence" value="ECO:0007669"/>
    <property type="project" value="UniProtKB-SubCell"/>
</dbReference>
<accession>A0A9P6C1A6</accession>
<keyword evidence="8" id="KW-1185">Reference proteome</keyword>
<comment type="subcellular location">
    <subcellularLocation>
        <location evidence="1">Nucleus</location>
    </subcellularLocation>
</comment>
<feature type="compositionally biased region" description="Polar residues" evidence="6">
    <location>
        <begin position="1"/>
        <end position="22"/>
    </location>
</feature>
<dbReference type="PANTHER" id="PTHR15263:SF1">
    <property type="entry name" value="NF-KAPPA-B INHIBITOR-LIKE PROTEIN 1"/>
    <property type="match status" value="1"/>
</dbReference>
<evidence type="ECO:0000256" key="5">
    <source>
        <dbReference type="ARBA" id="ARBA00023242"/>
    </source>
</evidence>
<keyword evidence="4" id="KW-0040">ANK repeat</keyword>
<reference evidence="7" key="1">
    <citation type="submission" date="2020-11" db="EMBL/GenBank/DDBJ databases">
        <authorList>
            <consortium name="DOE Joint Genome Institute"/>
            <person name="Ahrendt S."/>
            <person name="Riley R."/>
            <person name="Andreopoulos W."/>
            <person name="Labutti K."/>
            <person name="Pangilinan J."/>
            <person name="Ruiz-Duenas F.J."/>
            <person name="Barrasa J.M."/>
            <person name="Sanchez-Garcia M."/>
            <person name="Camarero S."/>
            <person name="Miyauchi S."/>
            <person name="Serrano A."/>
            <person name="Linde D."/>
            <person name="Babiker R."/>
            <person name="Drula E."/>
            <person name="Ayuso-Fernandez I."/>
            <person name="Pacheco R."/>
            <person name="Padilla G."/>
            <person name="Ferreira P."/>
            <person name="Barriuso J."/>
            <person name="Kellner H."/>
            <person name="Castanera R."/>
            <person name="Alfaro M."/>
            <person name="Ramirez L."/>
            <person name="Pisabarro A.G."/>
            <person name="Kuo A."/>
            <person name="Tritt A."/>
            <person name="Lipzen A."/>
            <person name="He G."/>
            <person name="Yan M."/>
            <person name="Ng V."/>
            <person name="Cullen D."/>
            <person name="Martin F."/>
            <person name="Rosso M.-N."/>
            <person name="Henrissat B."/>
            <person name="Hibbett D."/>
            <person name="Martinez A.T."/>
            <person name="Grigoriev I.V."/>
        </authorList>
    </citation>
    <scope>NUCLEOTIDE SEQUENCE</scope>
    <source>
        <strain evidence="7">MF-IS2</strain>
    </source>
</reference>
<evidence type="ECO:0000256" key="6">
    <source>
        <dbReference type="SAM" id="MobiDB-lite"/>
    </source>
</evidence>
<evidence type="ECO:0000256" key="3">
    <source>
        <dbReference type="ARBA" id="ARBA00022737"/>
    </source>
</evidence>
<dbReference type="PANTHER" id="PTHR15263">
    <property type="entry name" value="I-KAPPA-B-LIKE PROTEIN IKBL"/>
    <property type="match status" value="1"/>
</dbReference>
<comment type="caution">
    <text evidence="7">The sequence shown here is derived from an EMBL/GenBank/DDBJ whole genome shotgun (WGS) entry which is preliminary data.</text>
</comment>
<evidence type="ECO:0000313" key="7">
    <source>
        <dbReference type="EMBL" id="KAF9445359.1"/>
    </source>
</evidence>
<keyword evidence="3" id="KW-0677">Repeat</keyword>
<evidence type="ECO:0000256" key="2">
    <source>
        <dbReference type="ARBA" id="ARBA00022553"/>
    </source>
</evidence>
<proteinExistence type="predicted"/>
<evidence type="ECO:0000256" key="1">
    <source>
        <dbReference type="ARBA" id="ARBA00004123"/>
    </source>
</evidence>
<protein>
    <submittedName>
        <fullName evidence="7">Uncharacterized protein</fullName>
    </submittedName>
</protein>
<dbReference type="EMBL" id="MU151306">
    <property type="protein sequence ID" value="KAF9445359.1"/>
    <property type="molecule type" value="Genomic_DNA"/>
</dbReference>
<dbReference type="Proteomes" id="UP000807342">
    <property type="component" value="Unassembled WGS sequence"/>
</dbReference>
<dbReference type="GO" id="GO:0043124">
    <property type="term" value="P:negative regulation of canonical NF-kappaB signal transduction"/>
    <property type="evidence" value="ECO:0007669"/>
    <property type="project" value="InterPro"/>
</dbReference>
<sequence length="269" mass="31141">MSLFTNTPFRASNFRTTIQTTPSKPPSNHPTSRIPGLGYILFPSPNAQWNHDIDPDINTPEEATAPRPDESETAESAPEDGPDSHVQRRRELEAEEARKGEEDWVRSGGVLRDAQGQRDWARTQSVREELRLREIEKEILQRWERYERRWGDIWSMLKKGDGFDTAPKLQFEDIPWPVKEAEIVGKGRQRRPIRIEELTVDRVKEFLLEGLTVRDVRITKRDRVRSSLLRWHPDKLGNLLARIHPGDIENIMKGIGVVMECLQKLNAEV</sequence>
<keyword evidence="2" id="KW-0597">Phosphoprotein</keyword>
<organism evidence="7 8">
    <name type="scientific">Macrolepiota fuliginosa MF-IS2</name>
    <dbReference type="NCBI Taxonomy" id="1400762"/>
    <lineage>
        <taxon>Eukaryota</taxon>
        <taxon>Fungi</taxon>
        <taxon>Dikarya</taxon>
        <taxon>Basidiomycota</taxon>
        <taxon>Agaricomycotina</taxon>
        <taxon>Agaricomycetes</taxon>
        <taxon>Agaricomycetidae</taxon>
        <taxon>Agaricales</taxon>
        <taxon>Agaricineae</taxon>
        <taxon>Agaricaceae</taxon>
        <taxon>Macrolepiota</taxon>
    </lineage>
</organism>
<name>A0A9P6C1A6_9AGAR</name>
<feature type="region of interest" description="Disordered" evidence="6">
    <location>
        <begin position="1"/>
        <end position="103"/>
    </location>
</feature>